<dbReference type="EMBL" id="CP113089">
    <property type="protein sequence ID" value="WAB82215.1"/>
    <property type="molecule type" value="Genomic_DNA"/>
</dbReference>
<feature type="compositionally biased region" description="Basic and acidic residues" evidence="6">
    <location>
        <begin position="17"/>
        <end position="29"/>
    </location>
</feature>
<dbReference type="AlphaFoldDB" id="A0A9E8MM70"/>
<dbReference type="Pfam" id="PF13977">
    <property type="entry name" value="TetR_C_6"/>
    <property type="match status" value="1"/>
</dbReference>
<feature type="domain" description="HTH tetR-type" evidence="7">
    <location>
        <begin position="28"/>
        <end position="88"/>
    </location>
</feature>
<proteinExistence type="predicted"/>
<evidence type="ECO:0000256" key="4">
    <source>
        <dbReference type="ARBA" id="ARBA00023163"/>
    </source>
</evidence>
<dbReference type="GO" id="GO:0003700">
    <property type="term" value="F:DNA-binding transcription factor activity"/>
    <property type="evidence" value="ECO:0007669"/>
    <property type="project" value="TreeGrafter"/>
</dbReference>
<dbReference type="InterPro" id="IPR039538">
    <property type="entry name" value="BetI_C"/>
</dbReference>
<dbReference type="SUPFAM" id="SSF46689">
    <property type="entry name" value="Homeodomain-like"/>
    <property type="match status" value="1"/>
</dbReference>
<dbReference type="PROSITE" id="PS50977">
    <property type="entry name" value="HTH_TETR_2"/>
    <property type="match status" value="1"/>
</dbReference>
<evidence type="ECO:0000256" key="1">
    <source>
        <dbReference type="ARBA" id="ARBA00022491"/>
    </source>
</evidence>
<dbReference type="InterPro" id="IPR036271">
    <property type="entry name" value="Tet_transcr_reg_TetR-rel_C_sf"/>
</dbReference>
<evidence type="ECO:0000259" key="7">
    <source>
        <dbReference type="PROSITE" id="PS50977"/>
    </source>
</evidence>
<keyword evidence="4" id="KW-0804">Transcription</keyword>
<keyword evidence="2" id="KW-0805">Transcription regulation</keyword>
<dbReference type="PRINTS" id="PR00455">
    <property type="entry name" value="HTHTETR"/>
</dbReference>
<dbReference type="SUPFAM" id="SSF48498">
    <property type="entry name" value="Tetracyclin repressor-like, C-terminal domain"/>
    <property type="match status" value="1"/>
</dbReference>
<dbReference type="PANTHER" id="PTHR30055:SF228">
    <property type="entry name" value="TRANSCRIPTIONAL REGULATOR-RELATED"/>
    <property type="match status" value="1"/>
</dbReference>
<feature type="region of interest" description="Disordered" evidence="6">
    <location>
        <begin position="1"/>
        <end position="29"/>
    </location>
</feature>
<evidence type="ECO:0000256" key="5">
    <source>
        <dbReference type="PROSITE-ProRule" id="PRU00335"/>
    </source>
</evidence>
<dbReference type="InterPro" id="IPR001647">
    <property type="entry name" value="HTH_TetR"/>
</dbReference>
<accession>A0A9E8MM70</accession>
<keyword evidence="3 5" id="KW-0238">DNA-binding</keyword>
<dbReference type="GO" id="GO:0000976">
    <property type="term" value="F:transcription cis-regulatory region binding"/>
    <property type="evidence" value="ECO:0007669"/>
    <property type="project" value="TreeGrafter"/>
</dbReference>
<feature type="DNA-binding region" description="H-T-H motif" evidence="5">
    <location>
        <begin position="51"/>
        <end position="70"/>
    </location>
</feature>
<dbReference type="Gene3D" id="1.10.357.10">
    <property type="entry name" value="Tetracycline Repressor, domain 2"/>
    <property type="match status" value="1"/>
</dbReference>
<dbReference type="Pfam" id="PF00440">
    <property type="entry name" value="TetR_N"/>
    <property type="match status" value="1"/>
</dbReference>
<name>A0A9E8MM70_9MICO</name>
<gene>
    <name evidence="8" type="ORF">OVN18_04190</name>
</gene>
<reference evidence="8" key="1">
    <citation type="submission" date="2022-11" db="EMBL/GenBank/DDBJ databases">
        <title>Description of Microcella daejonensis nov. sp, isolated from riverside soil.</title>
        <authorList>
            <person name="Molina K.M."/>
            <person name="Kim S.B."/>
        </authorList>
    </citation>
    <scope>NUCLEOTIDE SEQUENCE</scope>
    <source>
        <strain evidence="8">MMS21-STM12</strain>
    </source>
</reference>
<evidence type="ECO:0000313" key="9">
    <source>
        <dbReference type="Proteomes" id="UP001164706"/>
    </source>
</evidence>
<dbReference type="InterPro" id="IPR050109">
    <property type="entry name" value="HTH-type_TetR-like_transc_reg"/>
</dbReference>
<evidence type="ECO:0000256" key="2">
    <source>
        <dbReference type="ARBA" id="ARBA00023015"/>
    </source>
</evidence>
<evidence type="ECO:0000313" key="8">
    <source>
        <dbReference type="EMBL" id="WAB82215.1"/>
    </source>
</evidence>
<keyword evidence="9" id="KW-1185">Reference proteome</keyword>
<organism evidence="8 9">
    <name type="scientific">Microcella daejeonensis</name>
    <dbReference type="NCBI Taxonomy" id="2994971"/>
    <lineage>
        <taxon>Bacteria</taxon>
        <taxon>Bacillati</taxon>
        <taxon>Actinomycetota</taxon>
        <taxon>Actinomycetes</taxon>
        <taxon>Micrococcales</taxon>
        <taxon>Microbacteriaceae</taxon>
        <taxon>Microcella</taxon>
    </lineage>
</organism>
<dbReference type="Proteomes" id="UP001164706">
    <property type="component" value="Chromosome"/>
</dbReference>
<evidence type="ECO:0000256" key="6">
    <source>
        <dbReference type="SAM" id="MobiDB-lite"/>
    </source>
</evidence>
<dbReference type="InterPro" id="IPR009057">
    <property type="entry name" value="Homeodomain-like_sf"/>
</dbReference>
<sequence length="228" mass="23868">MPETVRDAAPQASTAAPERKSAGRKTSEERRAEILRATLGIVARKGFASVTLREVAAEVGVVHGLIRHYFATREELMAEAFDSAVTAELASDSALLAELAPVPALAAWLSTTPEDHYLVWIDAWSEAPRNPALAAALVRHHHDCEALLAGVIRRAVDAGLATSADPDADSRMLTALADGIAVQHHAMGVVDAPAADALVFTATEQRLGMTPGSLAAVLAGSARGQWAG</sequence>
<protein>
    <submittedName>
        <fullName evidence="8">TetR/AcrR family transcriptional regulator</fullName>
    </submittedName>
</protein>
<keyword evidence="1" id="KW-0678">Repressor</keyword>
<dbReference type="RefSeq" id="WP_267782155.1">
    <property type="nucleotide sequence ID" value="NZ_CP113089.1"/>
</dbReference>
<dbReference type="KEGG" id="mdb:OVN18_04190"/>
<dbReference type="PANTHER" id="PTHR30055">
    <property type="entry name" value="HTH-TYPE TRANSCRIPTIONAL REGULATOR RUTR"/>
    <property type="match status" value="1"/>
</dbReference>
<evidence type="ECO:0000256" key="3">
    <source>
        <dbReference type="ARBA" id="ARBA00023125"/>
    </source>
</evidence>